<evidence type="ECO:0000313" key="2">
    <source>
        <dbReference type="EMBL" id="SBQ56402.1"/>
    </source>
</evidence>
<reference evidence="2" key="1">
    <citation type="submission" date="2016-05" db="EMBL/GenBank/DDBJ databases">
        <authorList>
            <person name="Lavstsen T."/>
            <person name="Jespersen J.S."/>
        </authorList>
    </citation>
    <scope>NUCLEOTIDE SEQUENCE</scope>
    <source>
        <tissue evidence="2">Brain</tissue>
    </source>
</reference>
<evidence type="ECO:0000256" key="1">
    <source>
        <dbReference type="SAM" id="Phobius"/>
    </source>
</evidence>
<keyword evidence="1" id="KW-1133">Transmembrane helix</keyword>
<sequence length="44" mass="5272">SKVKITSIHVNIQRKIRIFCWFYSLCVTLCVFGTSRVRKDKRQL</sequence>
<accession>A0A1A8FBI3</accession>
<protein>
    <submittedName>
        <fullName evidence="2">Actin binding LIM protein family, member 2</fullName>
    </submittedName>
</protein>
<dbReference type="EMBL" id="HAEB01009875">
    <property type="protein sequence ID" value="SBQ56402.1"/>
    <property type="molecule type" value="Transcribed_RNA"/>
</dbReference>
<gene>
    <name evidence="2" type="primary">CR848021.1</name>
</gene>
<feature type="non-terminal residue" evidence="2">
    <location>
        <position position="1"/>
    </location>
</feature>
<organism evidence="2">
    <name type="scientific">Nothobranchius korthausae</name>
    <dbReference type="NCBI Taxonomy" id="1143690"/>
    <lineage>
        <taxon>Eukaryota</taxon>
        <taxon>Metazoa</taxon>
        <taxon>Chordata</taxon>
        <taxon>Craniata</taxon>
        <taxon>Vertebrata</taxon>
        <taxon>Euteleostomi</taxon>
        <taxon>Actinopterygii</taxon>
        <taxon>Neopterygii</taxon>
        <taxon>Teleostei</taxon>
        <taxon>Neoteleostei</taxon>
        <taxon>Acanthomorphata</taxon>
        <taxon>Ovalentaria</taxon>
        <taxon>Atherinomorphae</taxon>
        <taxon>Cyprinodontiformes</taxon>
        <taxon>Nothobranchiidae</taxon>
        <taxon>Nothobranchius</taxon>
    </lineage>
</organism>
<reference evidence="2" key="2">
    <citation type="submission" date="2016-06" db="EMBL/GenBank/DDBJ databases">
        <title>The genome of a short-lived fish provides insights into sex chromosome evolution and the genetic control of aging.</title>
        <authorList>
            <person name="Reichwald K."/>
            <person name="Felder M."/>
            <person name="Petzold A."/>
            <person name="Koch P."/>
            <person name="Groth M."/>
            <person name="Platzer M."/>
        </authorList>
    </citation>
    <scope>NUCLEOTIDE SEQUENCE</scope>
    <source>
        <tissue evidence="2">Brain</tissue>
    </source>
</reference>
<keyword evidence="1" id="KW-0812">Transmembrane</keyword>
<proteinExistence type="predicted"/>
<name>A0A1A8FBI3_9TELE</name>
<keyword evidence="1" id="KW-0472">Membrane</keyword>
<feature type="transmembrane region" description="Helical" evidence="1">
    <location>
        <begin position="16"/>
        <end position="34"/>
    </location>
</feature>
<dbReference type="AlphaFoldDB" id="A0A1A8FBI3"/>